<dbReference type="EMBL" id="JAIQCV010000006">
    <property type="protein sequence ID" value="KAH1089116.1"/>
    <property type="molecule type" value="Genomic_DNA"/>
</dbReference>
<evidence type="ECO:0000313" key="1">
    <source>
        <dbReference type="EMBL" id="KAH1089116.1"/>
    </source>
</evidence>
<dbReference type="Proteomes" id="UP000828251">
    <property type="component" value="Unassembled WGS sequence"/>
</dbReference>
<comment type="caution">
    <text evidence="1">The sequence shown here is derived from an EMBL/GenBank/DDBJ whole genome shotgun (WGS) entry which is preliminary data.</text>
</comment>
<name>A0A9D3VK86_9ROSI</name>
<protein>
    <submittedName>
        <fullName evidence="1">Uncharacterized protein</fullName>
    </submittedName>
</protein>
<reference evidence="1 2" key="1">
    <citation type="journal article" date="2021" name="Plant Biotechnol. J.">
        <title>Multi-omics assisted identification of the key and species-specific regulatory components of drought-tolerant mechanisms in Gossypium stocksii.</title>
        <authorList>
            <person name="Yu D."/>
            <person name="Ke L."/>
            <person name="Zhang D."/>
            <person name="Wu Y."/>
            <person name="Sun Y."/>
            <person name="Mei J."/>
            <person name="Sun J."/>
            <person name="Sun Y."/>
        </authorList>
    </citation>
    <scope>NUCLEOTIDE SEQUENCE [LARGE SCALE GENOMIC DNA]</scope>
    <source>
        <strain evidence="2">cv. E1</strain>
        <tissue evidence="1">Leaf</tissue>
    </source>
</reference>
<keyword evidence="2" id="KW-1185">Reference proteome</keyword>
<organism evidence="1 2">
    <name type="scientific">Gossypium stocksii</name>
    <dbReference type="NCBI Taxonomy" id="47602"/>
    <lineage>
        <taxon>Eukaryota</taxon>
        <taxon>Viridiplantae</taxon>
        <taxon>Streptophyta</taxon>
        <taxon>Embryophyta</taxon>
        <taxon>Tracheophyta</taxon>
        <taxon>Spermatophyta</taxon>
        <taxon>Magnoliopsida</taxon>
        <taxon>eudicotyledons</taxon>
        <taxon>Gunneridae</taxon>
        <taxon>Pentapetalae</taxon>
        <taxon>rosids</taxon>
        <taxon>malvids</taxon>
        <taxon>Malvales</taxon>
        <taxon>Malvaceae</taxon>
        <taxon>Malvoideae</taxon>
        <taxon>Gossypium</taxon>
    </lineage>
</organism>
<evidence type="ECO:0000313" key="2">
    <source>
        <dbReference type="Proteomes" id="UP000828251"/>
    </source>
</evidence>
<accession>A0A9D3VK86</accession>
<sequence>MSFYCSFSLGVTSSQDEAGCSRVSRDDKRVACALFSEPVEARGSKMIEVECSSKCKIIPGVL</sequence>
<proteinExistence type="predicted"/>
<gene>
    <name evidence="1" type="ORF">J1N35_016373</name>
</gene>
<dbReference type="AlphaFoldDB" id="A0A9D3VK86"/>